<dbReference type="VEuPathDB" id="VectorBase:GPPI040302"/>
<evidence type="ECO:0000313" key="3">
    <source>
        <dbReference type="Proteomes" id="UP000092460"/>
    </source>
</evidence>
<keyword evidence="3" id="KW-1185">Reference proteome</keyword>
<feature type="region of interest" description="Disordered" evidence="1">
    <location>
        <begin position="126"/>
        <end position="186"/>
    </location>
</feature>
<evidence type="ECO:0000313" key="2">
    <source>
        <dbReference type="EnsemblMetazoa" id="GPPI040302-PA"/>
    </source>
</evidence>
<evidence type="ECO:0000256" key="1">
    <source>
        <dbReference type="SAM" id="MobiDB-lite"/>
    </source>
</evidence>
<dbReference type="AlphaFoldDB" id="A0A1B0BTS5"/>
<feature type="compositionally biased region" description="Polar residues" evidence="1">
    <location>
        <begin position="176"/>
        <end position="186"/>
    </location>
</feature>
<dbReference type="Proteomes" id="UP000092460">
    <property type="component" value="Unassembled WGS sequence"/>
</dbReference>
<organism evidence="2 3">
    <name type="scientific">Glossina palpalis gambiensis</name>
    <dbReference type="NCBI Taxonomy" id="67801"/>
    <lineage>
        <taxon>Eukaryota</taxon>
        <taxon>Metazoa</taxon>
        <taxon>Ecdysozoa</taxon>
        <taxon>Arthropoda</taxon>
        <taxon>Hexapoda</taxon>
        <taxon>Insecta</taxon>
        <taxon>Pterygota</taxon>
        <taxon>Neoptera</taxon>
        <taxon>Endopterygota</taxon>
        <taxon>Diptera</taxon>
        <taxon>Brachycera</taxon>
        <taxon>Muscomorpha</taxon>
        <taxon>Hippoboscoidea</taxon>
        <taxon>Glossinidae</taxon>
        <taxon>Glossina</taxon>
    </lineage>
</organism>
<feature type="compositionally biased region" description="Acidic residues" evidence="1">
    <location>
        <begin position="138"/>
        <end position="164"/>
    </location>
</feature>
<protein>
    <submittedName>
        <fullName evidence="2">Uncharacterized protein</fullName>
    </submittedName>
</protein>
<reference evidence="2" key="2">
    <citation type="submission" date="2020-05" db="UniProtKB">
        <authorList>
            <consortium name="EnsemblMetazoa"/>
        </authorList>
    </citation>
    <scope>IDENTIFICATION</scope>
    <source>
        <strain evidence="2">IAEA</strain>
    </source>
</reference>
<proteinExistence type="predicted"/>
<dbReference type="EnsemblMetazoa" id="GPPI040302-RA">
    <property type="protein sequence ID" value="GPPI040302-PA"/>
    <property type="gene ID" value="GPPI040302"/>
</dbReference>
<accession>A0A1B0BTS5</accession>
<name>A0A1B0BTS5_9MUSC</name>
<reference evidence="3" key="1">
    <citation type="submission" date="2015-01" db="EMBL/GenBank/DDBJ databases">
        <authorList>
            <person name="Aksoy S."/>
            <person name="Warren W."/>
            <person name="Wilson R.K."/>
        </authorList>
    </citation>
    <scope>NUCLEOTIDE SEQUENCE [LARGE SCALE GENOMIC DNA]</scope>
    <source>
        <strain evidence="3">IAEA</strain>
    </source>
</reference>
<sequence>MWTYVMASARGDRAHSMMSSRRRQETDSPIYQYNCTTVTPADTAILIGRKHLLANRNNTSTNITTRNCMENPAAVVRLTSSNSQALLQPDYNADDNSEQIVKHTGRQFNALPSYQRDRKSYYYVQDEKQNDRGGGGEGDIDDVNDDEDDDDDDADNNDDEDDEEQKNGKNYHKSNTKYNNKLSLVS</sequence>
<dbReference type="EMBL" id="JXJN01020337">
    <property type="status" value="NOT_ANNOTATED_CDS"/>
    <property type="molecule type" value="Genomic_DNA"/>
</dbReference>